<reference evidence="2 3" key="1">
    <citation type="journal article" date="2016" name="Mol. Biol. Evol.">
        <title>Comparative Genomics of Early-Diverging Mushroom-Forming Fungi Provides Insights into the Origins of Lignocellulose Decay Capabilities.</title>
        <authorList>
            <person name="Nagy L.G."/>
            <person name="Riley R."/>
            <person name="Tritt A."/>
            <person name="Adam C."/>
            <person name="Daum C."/>
            <person name="Floudas D."/>
            <person name="Sun H."/>
            <person name="Yadav J.S."/>
            <person name="Pangilinan J."/>
            <person name="Larsson K.H."/>
            <person name="Matsuura K."/>
            <person name="Barry K."/>
            <person name="Labutti K."/>
            <person name="Kuo R."/>
            <person name="Ohm R.A."/>
            <person name="Bhattacharya S.S."/>
            <person name="Shirouzu T."/>
            <person name="Yoshinaga Y."/>
            <person name="Martin F.M."/>
            <person name="Grigoriev I.V."/>
            <person name="Hibbett D.S."/>
        </authorList>
    </citation>
    <scope>NUCLEOTIDE SEQUENCE [LARGE SCALE GENOMIC DNA]</scope>
    <source>
        <strain evidence="2 3">93-53</strain>
    </source>
</reference>
<gene>
    <name evidence="2" type="ORF">LAESUDRAFT_717444</name>
</gene>
<feature type="compositionally biased region" description="Pro residues" evidence="1">
    <location>
        <begin position="122"/>
        <end position="135"/>
    </location>
</feature>
<keyword evidence="3" id="KW-1185">Reference proteome</keyword>
<dbReference type="EMBL" id="KV427664">
    <property type="protein sequence ID" value="KZT01429.1"/>
    <property type="molecule type" value="Genomic_DNA"/>
</dbReference>
<feature type="non-terminal residue" evidence="2">
    <location>
        <position position="244"/>
    </location>
</feature>
<dbReference type="GeneID" id="63824368"/>
<feature type="region of interest" description="Disordered" evidence="1">
    <location>
        <begin position="111"/>
        <end position="135"/>
    </location>
</feature>
<dbReference type="InParanoid" id="A0A165BPN3"/>
<organism evidence="2 3">
    <name type="scientific">Laetiporus sulphureus 93-53</name>
    <dbReference type="NCBI Taxonomy" id="1314785"/>
    <lineage>
        <taxon>Eukaryota</taxon>
        <taxon>Fungi</taxon>
        <taxon>Dikarya</taxon>
        <taxon>Basidiomycota</taxon>
        <taxon>Agaricomycotina</taxon>
        <taxon>Agaricomycetes</taxon>
        <taxon>Polyporales</taxon>
        <taxon>Laetiporus</taxon>
    </lineage>
</organism>
<evidence type="ECO:0000313" key="3">
    <source>
        <dbReference type="Proteomes" id="UP000076871"/>
    </source>
</evidence>
<name>A0A165BPN3_9APHY</name>
<dbReference type="Proteomes" id="UP000076871">
    <property type="component" value="Unassembled WGS sequence"/>
</dbReference>
<dbReference type="RefSeq" id="XP_040759169.1">
    <property type="nucleotide sequence ID" value="XM_040907339.1"/>
</dbReference>
<accession>A0A165BPN3</accession>
<evidence type="ECO:0000256" key="1">
    <source>
        <dbReference type="SAM" id="MobiDB-lite"/>
    </source>
</evidence>
<proteinExistence type="predicted"/>
<dbReference type="AlphaFoldDB" id="A0A165BPN3"/>
<sequence>MPRKDSTLFACHCTTYQCKGAYISPKEHRSHKRYDEQLKKSEERKAIQNARGKAYIDHTWPANGLAQTGSGSDDATKISEQVFAMTLTEDVLLAPSASSLDGSWQRQNASIGTATNAKAEPDGPPTRAPEQPTPAVPPVTSIGSHFATANGTYEKLYFLDLEMDLCMRECVTLCREGMNSPQGSKAALKISRELEGEEGWLESAEKLVICTQDGPHNNASSLLHDAMLERLKKHRKQLKQYRHQ</sequence>
<evidence type="ECO:0000313" key="2">
    <source>
        <dbReference type="EMBL" id="KZT01429.1"/>
    </source>
</evidence>
<protein>
    <submittedName>
        <fullName evidence="2">Uncharacterized protein</fullName>
    </submittedName>
</protein>